<dbReference type="OrthoDB" id="10051013at2759"/>
<dbReference type="AlphaFoldDB" id="A0A9Q1BYL6"/>
<keyword evidence="3" id="KW-1185">Reference proteome</keyword>
<evidence type="ECO:0000313" key="2">
    <source>
        <dbReference type="EMBL" id="KAJ8035282.1"/>
    </source>
</evidence>
<reference evidence="2" key="1">
    <citation type="submission" date="2021-10" db="EMBL/GenBank/DDBJ databases">
        <title>Tropical sea cucumber genome reveals ecological adaptation and Cuvierian tubules defense mechanism.</title>
        <authorList>
            <person name="Chen T."/>
        </authorList>
    </citation>
    <scope>NUCLEOTIDE SEQUENCE</scope>
    <source>
        <strain evidence="2">Nanhai2018</strain>
        <tissue evidence="2">Muscle</tissue>
    </source>
</reference>
<evidence type="ECO:0000313" key="3">
    <source>
        <dbReference type="Proteomes" id="UP001152320"/>
    </source>
</evidence>
<feature type="region of interest" description="Disordered" evidence="1">
    <location>
        <begin position="578"/>
        <end position="614"/>
    </location>
</feature>
<organism evidence="2 3">
    <name type="scientific">Holothuria leucospilota</name>
    <name type="common">Black long sea cucumber</name>
    <name type="synonym">Mertensiothuria leucospilota</name>
    <dbReference type="NCBI Taxonomy" id="206669"/>
    <lineage>
        <taxon>Eukaryota</taxon>
        <taxon>Metazoa</taxon>
        <taxon>Echinodermata</taxon>
        <taxon>Eleutherozoa</taxon>
        <taxon>Echinozoa</taxon>
        <taxon>Holothuroidea</taxon>
        <taxon>Aspidochirotacea</taxon>
        <taxon>Aspidochirotida</taxon>
        <taxon>Holothuriidae</taxon>
        <taxon>Holothuria</taxon>
    </lineage>
</organism>
<evidence type="ECO:0000256" key="1">
    <source>
        <dbReference type="SAM" id="MobiDB-lite"/>
    </source>
</evidence>
<dbReference type="InterPro" id="IPR052958">
    <property type="entry name" value="IFN-induced_PKR_regulator"/>
</dbReference>
<dbReference type="PANTHER" id="PTHR46289:SF14">
    <property type="entry name" value="DUF4371 DOMAIN-CONTAINING PROTEIN"/>
    <property type="match status" value="1"/>
</dbReference>
<dbReference type="Proteomes" id="UP001152320">
    <property type="component" value="Chromosome 10"/>
</dbReference>
<gene>
    <name evidence="2" type="ORF">HOLleu_22455</name>
</gene>
<comment type="caution">
    <text evidence="2">The sequence shown here is derived from an EMBL/GenBank/DDBJ whole genome shotgun (WGS) entry which is preliminary data.</text>
</comment>
<name>A0A9Q1BYL6_HOLLE</name>
<dbReference type="PANTHER" id="PTHR46289">
    <property type="entry name" value="52 KDA REPRESSOR OF THE INHIBITOR OF THE PROTEIN KINASE-LIKE PROTEIN-RELATED"/>
    <property type="match status" value="1"/>
</dbReference>
<protein>
    <submittedName>
        <fullName evidence="2">52 kDa repressor of the inhibitor of the protein kinase</fullName>
    </submittedName>
</protein>
<proteinExistence type="predicted"/>
<dbReference type="EMBL" id="JAIZAY010000010">
    <property type="protein sequence ID" value="KAJ8035282.1"/>
    <property type="molecule type" value="Genomic_DNA"/>
</dbReference>
<sequence length="630" mass="70236">MKSGKMRKRRLLPHHCEEFPWLGVSKVEGMEGAFCVPCVLFVGRGGVGGRSRGKGQLPGKLVTKPLTRFDDLTGKNGALSSHQDNEYHKENVLAMEHFRQTVIQCKTDIRGQLNESYRHEIQQNWDRLRPIIDTILTCSRQNIPLRGHRGELGAISIEGDEPVENDGNFRALLRFRLRSGDSLLMDHIKTSKANATYQSSSIQNELIRIAAPSDSGVWRLYEDTVMILDLISDIKSNNPGENEHSETRLSGKAIGETLLRKIRDLGLDLSLCVGQGYDGAGAMASERVGVSATIQNEAPLAFYFHCAMHCLNLSASAAIKVPPIRNAENVVREISTTFRASAKKTNLLKCLIESDSGISTTKKHLVTLCETRFVERHTAVVTFMELLKYTLDALSEIKCWALPNDRSKAESLEKSVCNSEFAVSLVILEKLSGLILPVSRVLQTVGGDLAQALASVNRLQSVLNEMRTEEEFCNLYQKAESVARDVMEVELRKPRIAARSSYRPNAETPENTTKDYYRVNFFYPAIDSIIADLEHRFGPHQQKIMKLNYLLPSCMEFAKHADVTGNFASDHGTGRKSLFKNGANSHSNPVDYDGSPTGGTYTSSNTQNPLSRRRIYHQPICNNLSTADEF</sequence>
<accession>A0A9Q1BYL6</accession>
<feature type="compositionally biased region" description="Polar residues" evidence="1">
    <location>
        <begin position="598"/>
        <end position="610"/>
    </location>
</feature>